<dbReference type="GO" id="GO:0005737">
    <property type="term" value="C:cytoplasm"/>
    <property type="evidence" value="ECO:0007669"/>
    <property type="project" value="TreeGrafter"/>
</dbReference>
<dbReference type="Proteomes" id="UP000279307">
    <property type="component" value="Chromosome 14"/>
</dbReference>
<evidence type="ECO:0000256" key="1">
    <source>
        <dbReference type="ARBA" id="ARBA00004123"/>
    </source>
</evidence>
<sequence length="405" mass="46409">MRARSASGIVLRGRAFGVRADTAEVRVVRVVFWCRDSFVDFSSLSRRVARGVLDIAKMPFISKDWRSPGEEWVKTVEGWEKKKILECANNKTLSLLLRGEKDAIGDKKEKDKKKENAVQPHCHITLKCTREIAGFNGLSDALKRLDFLSAVHDCRRFNYIVRLLDLLVSHRMGGLSGCAQRVLFNMLEEVALEVSLSQQQTGRLRRLIERVRAFSAGCCWGGRPLGSVILWEKHKAALERILQIASSITITQKLLQPDEEQQPQWSDLPPECRREVLLRLSDPRDIEASSEACEHLAVLAQEQRIWRELAQYHFTPQQIATTRQNNPGKDWKTIFTIARRSFGLREEYAEMIQLCRNCRCLFWRSLGHPCIADQDPAFQEKLADVDQASLHVPIPPQTFLKFFSL</sequence>
<dbReference type="SUPFAM" id="SSF81383">
    <property type="entry name" value="F-box domain"/>
    <property type="match status" value="1"/>
</dbReference>
<dbReference type="PANTHER" id="PTHR13123:SF7">
    <property type="entry name" value="LD30288P"/>
    <property type="match status" value="1"/>
</dbReference>
<comment type="caution">
    <text evidence="5">The sequence shown here is derived from an EMBL/GenBank/DDBJ whole genome shotgun (WGS) entry which is preliminary data.</text>
</comment>
<organism evidence="5 6">
    <name type="scientific">Ooceraea biroi</name>
    <name type="common">Clonal raider ant</name>
    <name type="synonym">Cerapachys biroi</name>
    <dbReference type="NCBI Taxonomy" id="2015173"/>
    <lineage>
        <taxon>Eukaryota</taxon>
        <taxon>Metazoa</taxon>
        <taxon>Ecdysozoa</taxon>
        <taxon>Arthropoda</taxon>
        <taxon>Hexapoda</taxon>
        <taxon>Insecta</taxon>
        <taxon>Pterygota</taxon>
        <taxon>Neoptera</taxon>
        <taxon>Endopterygota</taxon>
        <taxon>Hymenoptera</taxon>
        <taxon>Apocrita</taxon>
        <taxon>Aculeata</taxon>
        <taxon>Formicoidea</taxon>
        <taxon>Formicidae</taxon>
        <taxon>Dorylinae</taxon>
        <taxon>Ooceraea</taxon>
    </lineage>
</organism>
<dbReference type="UniPathway" id="UPA00143"/>
<evidence type="ECO:0000313" key="6">
    <source>
        <dbReference type="Proteomes" id="UP000279307"/>
    </source>
</evidence>
<evidence type="ECO:0000256" key="3">
    <source>
        <dbReference type="ARBA" id="ARBA00022786"/>
    </source>
</evidence>
<dbReference type="InterPro" id="IPR040394">
    <property type="entry name" value="FBX25/32"/>
</dbReference>
<gene>
    <name evidence="5" type="ORF">DMN91_012701</name>
</gene>
<dbReference type="GO" id="GO:0005634">
    <property type="term" value="C:nucleus"/>
    <property type="evidence" value="ECO:0007669"/>
    <property type="project" value="UniProtKB-SubCell"/>
</dbReference>
<dbReference type="PANTHER" id="PTHR13123">
    <property type="entry name" value="LD30288P"/>
    <property type="match status" value="1"/>
</dbReference>
<proteinExistence type="predicted"/>
<dbReference type="GO" id="GO:0019005">
    <property type="term" value="C:SCF ubiquitin ligase complex"/>
    <property type="evidence" value="ECO:0007669"/>
    <property type="project" value="TreeGrafter"/>
</dbReference>
<keyword evidence="4" id="KW-0539">Nucleus</keyword>
<keyword evidence="3" id="KW-0833">Ubl conjugation pathway</keyword>
<evidence type="ECO:0008006" key="7">
    <source>
        <dbReference type="Google" id="ProtNLM"/>
    </source>
</evidence>
<comment type="subcellular location">
    <subcellularLocation>
        <location evidence="1">Nucleus</location>
    </subcellularLocation>
</comment>
<evidence type="ECO:0000256" key="2">
    <source>
        <dbReference type="ARBA" id="ARBA00004906"/>
    </source>
</evidence>
<accession>A0A3L8D3M1</accession>
<comment type="pathway">
    <text evidence="2">Protein modification; protein ubiquitination.</text>
</comment>
<dbReference type="GO" id="GO:0016567">
    <property type="term" value="P:protein ubiquitination"/>
    <property type="evidence" value="ECO:0007669"/>
    <property type="project" value="UniProtKB-UniPathway"/>
</dbReference>
<name>A0A3L8D3M1_OOCBI</name>
<dbReference type="InterPro" id="IPR036047">
    <property type="entry name" value="F-box-like_dom_sf"/>
</dbReference>
<protein>
    <recommendedName>
        <fullName evidence="7">F-box only protein</fullName>
    </recommendedName>
</protein>
<dbReference type="EMBL" id="QOIP01000014">
    <property type="protein sequence ID" value="RLU14814.1"/>
    <property type="molecule type" value="Genomic_DNA"/>
</dbReference>
<dbReference type="OrthoDB" id="9991467at2759"/>
<evidence type="ECO:0000256" key="4">
    <source>
        <dbReference type="ARBA" id="ARBA00023242"/>
    </source>
</evidence>
<reference evidence="5 6" key="1">
    <citation type="journal article" date="2018" name="Genome Res.">
        <title>The genomic architecture and molecular evolution of ant odorant receptors.</title>
        <authorList>
            <person name="McKenzie S.K."/>
            <person name="Kronauer D.J.C."/>
        </authorList>
    </citation>
    <scope>NUCLEOTIDE SEQUENCE [LARGE SCALE GENOMIC DNA]</scope>
    <source>
        <strain evidence="5">Clonal line C1</strain>
    </source>
</reference>
<evidence type="ECO:0000313" key="5">
    <source>
        <dbReference type="EMBL" id="RLU14814.1"/>
    </source>
</evidence>
<dbReference type="AlphaFoldDB" id="A0A3L8D3M1"/>